<feature type="compositionally biased region" description="Basic and acidic residues" evidence="1">
    <location>
        <begin position="8"/>
        <end position="18"/>
    </location>
</feature>
<name>A0AAV9VSN8_9PEZI</name>
<evidence type="ECO:0000256" key="1">
    <source>
        <dbReference type="SAM" id="MobiDB-lite"/>
    </source>
</evidence>
<proteinExistence type="predicted"/>
<dbReference type="AlphaFoldDB" id="A0AAV9VSN8"/>
<dbReference type="Proteomes" id="UP001370758">
    <property type="component" value="Unassembled WGS sequence"/>
</dbReference>
<evidence type="ECO:0000313" key="2">
    <source>
        <dbReference type="EMBL" id="KAK6496242.1"/>
    </source>
</evidence>
<evidence type="ECO:0000313" key="3">
    <source>
        <dbReference type="Proteomes" id="UP001370758"/>
    </source>
</evidence>
<feature type="region of interest" description="Disordered" evidence="1">
    <location>
        <begin position="1"/>
        <end position="27"/>
    </location>
</feature>
<gene>
    <name evidence="2" type="ORF">TWF481_002267</name>
</gene>
<reference evidence="2 3" key="1">
    <citation type="submission" date="2023-08" db="EMBL/GenBank/DDBJ databases">
        <authorList>
            <person name="Palmer J.M."/>
        </authorList>
    </citation>
    <scope>NUCLEOTIDE SEQUENCE [LARGE SCALE GENOMIC DNA]</scope>
    <source>
        <strain evidence="2 3">TWF481</strain>
    </source>
</reference>
<protein>
    <submittedName>
        <fullName evidence="2">Uncharacterized protein</fullName>
    </submittedName>
</protein>
<dbReference type="EMBL" id="JAVHJL010000011">
    <property type="protein sequence ID" value="KAK6496242.1"/>
    <property type="molecule type" value="Genomic_DNA"/>
</dbReference>
<keyword evidence="3" id="KW-1185">Reference proteome</keyword>
<accession>A0AAV9VSN8</accession>
<comment type="caution">
    <text evidence="2">The sequence shown here is derived from an EMBL/GenBank/DDBJ whole genome shotgun (WGS) entry which is preliminary data.</text>
</comment>
<organism evidence="2 3">
    <name type="scientific">Arthrobotrys musiformis</name>
    <dbReference type="NCBI Taxonomy" id="47236"/>
    <lineage>
        <taxon>Eukaryota</taxon>
        <taxon>Fungi</taxon>
        <taxon>Dikarya</taxon>
        <taxon>Ascomycota</taxon>
        <taxon>Pezizomycotina</taxon>
        <taxon>Orbiliomycetes</taxon>
        <taxon>Orbiliales</taxon>
        <taxon>Orbiliaceae</taxon>
        <taxon>Arthrobotrys</taxon>
    </lineage>
</organism>
<sequence length="587" mass="66159">MSAPEAKPTMEQELKAPEHTTPTFETMPPEIRNQIYGCLLDGKVADTYEDLNGKVKPRFYTNILRVNKKTYREAHGILYAGNGPIVTVALYMTGAEEALKRGLVCFYETSFTRSIRGRQLHIVVKPLFLGPKMREPYVFVLVGMENIKGFYRFLKLLNWADNDGRGITYEFNFQPCGSVLEQAPTSSQATPQVASKVHRDLVILFMGLRASCQTVTTKGLNDRNVEGIFLSKLNDKIIWLYAETLELWNTSFEIYNEGSKLVRQGSLDAAIRTYENIVVCYTSSVESNPLLQSPDASLEGSFVCRLVTLITACQTSHAIINILGSFHDGYKGQLKKKATMDTLRRSLHGAEGMVAGVGGAVALMMIPKRINSAVWQIIALLRTICGCMAENIANAWGFAGDLADENDGERKALLYKYRDNASTIDWDALRASGGHNDVCFTTRIRLAKKYLDALPLPLIPYDDNKPFLSTSAINERSVLKRLGYTGPLYRREIRPMISRGTDPKTGECITINDKVDEARCKRVLDRIDEESAKHKKNYQFSVWITPEDFFFKGTSGYFRDLGIPTREIAQELPFENPRMYQAIWGYR</sequence>